<name>A0ABC8W342_9POAL</name>
<keyword evidence="5" id="KW-1185">Reference proteome</keyword>
<feature type="coiled-coil region" evidence="1">
    <location>
        <begin position="40"/>
        <end position="74"/>
    </location>
</feature>
<sequence>MLGRRRGSSSSKSHEPNTGTAVAADTSQGVTVSQFIRELDESVTNRLHRMNQRLRLLEQQMERLEANVAKASSDSETLEGCS</sequence>
<dbReference type="Proteomes" id="UP001497457">
    <property type="component" value="Chromosome 12b"/>
</dbReference>
<keyword evidence="1" id="KW-0175">Coiled coil</keyword>
<proteinExistence type="predicted"/>
<dbReference type="Proteomes" id="UP001497457">
    <property type="component" value="Chromosome 11b"/>
</dbReference>
<dbReference type="EMBL" id="OZ075121">
    <property type="protein sequence ID" value="CAL4901833.1"/>
    <property type="molecule type" value="Genomic_DNA"/>
</dbReference>
<feature type="region of interest" description="Disordered" evidence="2">
    <location>
        <begin position="1"/>
        <end position="27"/>
    </location>
</feature>
<reference evidence="3 5" key="1">
    <citation type="submission" date="2024-10" db="EMBL/GenBank/DDBJ databases">
        <authorList>
            <person name="Ryan C."/>
        </authorList>
    </citation>
    <scope>NUCLEOTIDE SEQUENCE [LARGE SCALE GENOMIC DNA]</scope>
</reference>
<organism evidence="3 5">
    <name type="scientific">Urochloa decumbens</name>
    <dbReference type="NCBI Taxonomy" id="240449"/>
    <lineage>
        <taxon>Eukaryota</taxon>
        <taxon>Viridiplantae</taxon>
        <taxon>Streptophyta</taxon>
        <taxon>Embryophyta</taxon>
        <taxon>Tracheophyta</taxon>
        <taxon>Spermatophyta</taxon>
        <taxon>Magnoliopsida</taxon>
        <taxon>Liliopsida</taxon>
        <taxon>Poales</taxon>
        <taxon>Poaceae</taxon>
        <taxon>PACMAD clade</taxon>
        <taxon>Panicoideae</taxon>
        <taxon>Panicodae</taxon>
        <taxon>Paniceae</taxon>
        <taxon>Melinidinae</taxon>
        <taxon>Urochloa</taxon>
    </lineage>
</organism>
<protein>
    <submittedName>
        <fullName evidence="3">Uncharacterized protein</fullName>
    </submittedName>
</protein>
<evidence type="ECO:0000256" key="1">
    <source>
        <dbReference type="SAM" id="Coils"/>
    </source>
</evidence>
<dbReference type="Gene3D" id="1.20.5.110">
    <property type="match status" value="1"/>
</dbReference>
<evidence type="ECO:0000313" key="3">
    <source>
        <dbReference type="EMBL" id="CAL4901833.1"/>
    </source>
</evidence>
<feature type="compositionally biased region" description="Polar residues" evidence="2">
    <location>
        <begin position="16"/>
        <end position="27"/>
    </location>
</feature>
<dbReference type="AlphaFoldDB" id="A0ABC8W342"/>
<gene>
    <name evidence="4" type="ORF">URODEC1_LOCUS13769</name>
    <name evidence="3" type="ORF">URODEC1_LOCUS9579</name>
</gene>
<evidence type="ECO:0000313" key="4">
    <source>
        <dbReference type="EMBL" id="CAL4909537.1"/>
    </source>
</evidence>
<accession>A0ABC8W342</accession>
<evidence type="ECO:0000256" key="2">
    <source>
        <dbReference type="SAM" id="MobiDB-lite"/>
    </source>
</evidence>
<dbReference type="EMBL" id="OZ075122">
    <property type="protein sequence ID" value="CAL4909537.1"/>
    <property type="molecule type" value="Genomic_DNA"/>
</dbReference>
<evidence type="ECO:0000313" key="5">
    <source>
        <dbReference type="Proteomes" id="UP001497457"/>
    </source>
</evidence>